<evidence type="ECO:0000313" key="2">
    <source>
        <dbReference type="Proteomes" id="UP000196531"/>
    </source>
</evidence>
<reference evidence="2" key="1">
    <citation type="journal article" date="2017" name="Proc. Natl. Acad. Sci. U.S.A.">
        <title>Simulation of Deepwater Horizon oil plume reveals substrate specialization within a complex community of hydrocarbon-degraders.</title>
        <authorList>
            <person name="Hu P."/>
            <person name="Dubinsky E.A."/>
            <person name="Probst A.J."/>
            <person name="Wang J."/>
            <person name="Sieber C.M.K."/>
            <person name="Tom L.M."/>
            <person name="Gardinali P."/>
            <person name="Banfield J.F."/>
            <person name="Atlas R.M."/>
            <person name="Andersen G.L."/>
        </authorList>
    </citation>
    <scope>NUCLEOTIDE SEQUENCE [LARGE SCALE GENOMIC DNA]</scope>
</reference>
<organism evidence="1 2">
    <name type="scientific">Halobacteriovorax marinus</name>
    <dbReference type="NCBI Taxonomy" id="97084"/>
    <lineage>
        <taxon>Bacteria</taxon>
        <taxon>Pseudomonadati</taxon>
        <taxon>Bdellovibrionota</taxon>
        <taxon>Bacteriovoracia</taxon>
        <taxon>Bacteriovoracales</taxon>
        <taxon>Halobacteriovoraceae</taxon>
        <taxon>Halobacteriovorax</taxon>
    </lineage>
</organism>
<evidence type="ECO:0000313" key="1">
    <source>
        <dbReference type="EMBL" id="OUR97205.1"/>
    </source>
</evidence>
<gene>
    <name evidence="1" type="ORF">A9Q84_12830</name>
</gene>
<dbReference type="AlphaFoldDB" id="A0A1Y5F8W3"/>
<dbReference type="InterPro" id="IPR011179">
    <property type="entry name" value="IPdP_isomerase"/>
</dbReference>
<dbReference type="InterPro" id="IPR013785">
    <property type="entry name" value="Aldolase_TIM"/>
</dbReference>
<dbReference type="EMBL" id="MAAO01000006">
    <property type="protein sequence ID" value="OUR97205.1"/>
    <property type="molecule type" value="Genomic_DNA"/>
</dbReference>
<sequence>MGNISDRKFEHIQLATAAQTGVGELNQFFDYEPLFSAHPDSVDLSLTFLGKKMQAPLWVSSMTGGTGPAKIINQNLALVTKEFGLGMALGSCRPLLDGSKDFSDFDLRPIIGDDLPFWANLGIAQLEELIDEGKLDSVKEMLSRLQADGLIIHLNPLQEWYQPEGDRYKRSPLETIETILASEIPVIVKEVGQGMGPRSLKKLLEMPLKGLELASFGGTNFSKLEKLREKELDLSKPIDLMFVGHSALEMVNQINLLKTELGSNILCENIIISGGIQDSLYGHWLSERCQLTNVVGRAKGYLDHASSIDDLRKFVTGQIETLKMAKSFLKAK</sequence>
<dbReference type="GO" id="GO:0010181">
    <property type="term" value="F:FMN binding"/>
    <property type="evidence" value="ECO:0007669"/>
    <property type="project" value="InterPro"/>
</dbReference>
<dbReference type="PANTHER" id="PTHR43665:SF1">
    <property type="entry name" value="ISOPENTENYL-DIPHOSPHATE DELTA-ISOMERASE"/>
    <property type="match status" value="1"/>
</dbReference>
<dbReference type="GO" id="GO:0004452">
    <property type="term" value="F:isopentenyl-diphosphate delta-isomerase activity"/>
    <property type="evidence" value="ECO:0007669"/>
    <property type="project" value="InterPro"/>
</dbReference>
<proteinExistence type="predicted"/>
<evidence type="ECO:0008006" key="3">
    <source>
        <dbReference type="Google" id="ProtNLM"/>
    </source>
</evidence>
<comment type="caution">
    <text evidence="1">The sequence shown here is derived from an EMBL/GenBank/DDBJ whole genome shotgun (WGS) entry which is preliminary data.</text>
</comment>
<dbReference type="SUPFAM" id="SSF51395">
    <property type="entry name" value="FMN-linked oxidoreductases"/>
    <property type="match status" value="1"/>
</dbReference>
<dbReference type="Proteomes" id="UP000196531">
    <property type="component" value="Unassembled WGS sequence"/>
</dbReference>
<dbReference type="Gene3D" id="3.20.20.70">
    <property type="entry name" value="Aldolase class I"/>
    <property type="match status" value="1"/>
</dbReference>
<accession>A0A1Y5F8W3</accession>
<dbReference type="PANTHER" id="PTHR43665">
    <property type="entry name" value="ISOPENTENYL-DIPHOSPHATE DELTA-ISOMERASE"/>
    <property type="match status" value="1"/>
</dbReference>
<dbReference type="GO" id="GO:0008299">
    <property type="term" value="P:isoprenoid biosynthetic process"/>
    <property type="evidence" value="ECO:0007669"/>
    <property type="project" value="InterPro"/>
</dbReference>
<protein>
    <recommendedName>
        <fullName evidence="3">Isopentenyl-diphosphate delta-isomerase</fullName>
    </recommendedName>
</protein>
<name>A0A1Y5F8W3_9BACT</name>